<dbReference type="Proteomes" id="UP000244906">
    <property type="component" value="Unassembled WGS sequence"/>
</dbReference>
<feature type="compositionally biased region" description="Polar residues" evidence="1">
    <location>
        <begin position="72"/>
        <end position="86"/>
    </location>
</feature>
<evidence type="ECO:0000313" key="2">
    <source>
        <dbReference type="EMBL" id="PVZ72068.1"/>
    </source>
</evidence>
<evidence type="ECO:0000256" key="1">
    <source>
        <dbReference type="SAM" id="MobiDB-lite"/>
    </source>
</evidence>
<keyword evidence="3" id="KW-1185">Reference proteome</keyword>
<organism evidence="2 3">
    <name type="scientific">Pelagibaculum spongiae</name>
    <dbReference type="NCBI Taxonomy" id="2080658"/>
    <lineage>
        <taxon>Bacteria</taxon>
        <taxon>Pseudomonadati</taxon>
        <taxon>Pseudomonadota</taxon>
        <taxon>Gammaproteobacteria</taxon>
        <taxon>Oceanospirillales</taxon>
        <taxon>Pelagibaculum</taxon>
    </lineage>
</organism>
<dbReference type="EMBL" id="QDDL01000001">
    <property type="protein sequence ID" value="PVZ72068.1"/>
    <property type="molecule type" value="Genomic_DNA"/>
</dbReference>
<comment type="caution">
    <text evidence="2">The sequence shown here is derived from an EMBL/GenBank/DDBJ whole genome shotgun (WGS) entry which is preliminary data.</text>
</comment>
<sequence>MIKVYDQLINPRWLLSRFEDDDDTDKQLHQQAEKVLLAKRWSHSRFADTESIKVSKASSARIIEESPFDSGESAQNAGHCSNLHSR</sequence>
<dbReference type="AlphaFoldDB" id="A0A2V1H4B7"/>
<evidence type="ECO:0000313" key="3">
    <source>
        <dbReference type="Proteomes" id="UP000244906"/>
    </source>
</evidence>
<feature type="region of interest" description="Disordered" evidence="1">
    <location>
        <begin position="65"/>
        <end position="86"/>
    </location>
</feature>
<proteinExistence type="predicted"/>
<dbReference type="RefSeq" id="WP_116685654.1">
    <property type="nucleotide sequence ID" value="NZ_CAWNYD010000001.1"/>
</dbReference>
<protein>
    <submittedName>
        <fullName evidence="2">Uncharacterized protein</fullName>
    </submittedName>
</protein>
<name>A0A2V1H4B7_9GAMM</name>
<reference evidence="2 3" key="1">
    <citation type="submission" date="2018-04" db="EMBL/GenBank/DDBJ databases">
        <title>Thalassorhabdus spongiae gen. nov., sp. nov., isolated from a marine sponge in South-West Iceland.</title>
        <authorList>
            <person name="Knobloch S."/>
            <person name="Daussin A."/>
            <person name="Johannsson R."/>
            <person name="Marteinsson V.T."/>
        </authorList>
    </citation>
    <scope>NUCLEOTIDE SEQUENCE [LARGE SCALE GENOMIC DNA]</scope>
    <source>
        <strain evidence="2 3">Hp12</strain>
    </source>
</reference>
<gene>
    <name evidence="2" type="ORF">DC094_03340</name>
</gene>
<accession>A0A2V1H4B7</accession>